<protein>
    <submittedName>
        <fullName evidence="1">Uncharacterized protein, DUF1810 family</fullName>
    </submittedName>
</protein>
<dbReference type="OrthoDB" id="9801870at2"/>
<proteinExistence type="predicted"/>
<name>A0A1H5V3X5_9GAMM</name>
<dbReference type="Gene3D" id="1.25.40.380">
    <property type="entry name" value="Protein of unknown function DUF1810"/>
    <property type="match status" value="1"/>
</dbReference>
<evidence type="ECO:0000313" key="2">
    <source>
        <dbReference type="Proteomes" id="UP000236745"/>
    </source>
</evidence>
<sequence>MPEKDRYNLDRFVEAQARDYRTALYELKNGQKRSHWIWYIFPQFAGLGRSPTAQRYEIASLDEARAYLEHPLLGPHLIECCEVMLATERRSARDILGMPDDMKLRSCATLFRQIAGNESVFQRVLERYFSGEADAKTLELLRS</sequence>
<organism evidence="1 2">
    <name type="scientific">Marinobacterium lutimaris</name>
    <dbReference type="NCBI Taxonomy" id="568106"/>
    <lineage>
        <taxon>Bacteria</taxon>
        <taxon>Pseudomonadati</taxon>
        <taxon>Pseudomonadota</taxon>
        <taxon>Gammaproteobacteria</taxon>
        <taxon>Oceanospirillales</taxon>
        <taxon>Oceanospirillaceae</taxon>
        <taxon>Marinobacterium</taxon>
    </lineage>
</organism>
<dbReference type="PIRSF" id="PIRSF008546">
    <property type="entry name" value="UCP008546"/>
    <property type="match status" value="1"/>
</dbReference>
<reference evidence="1 2" key="1">
    <citation type="submission" date="2016-10" db="EMBL/GenBank/DDBJ databases">
        <authorList>
            <person name="de Groot N.N."/>
        </authorList>
    </citation>
    <scope>NUCLEOTIDE SEQUENCE [LARGE SCALE GENOMIC DNA]</scope>
    <source>
        <strain evidence="1 2">DSM 22012</strain>
    </source>
</reference>
<gene>
    <name evidence="1" type="ORF">SAMN05444390_101609</name>
</gene>
<accession>A0A1H5V3X5</accession>
<dbReference type="AlphaFoldDB" id="A0A1H5V3X5"/>
<dbReference type="RefSeq" id="WP_104001584.1">
    <property type="nucleotide sequence ID" value="NZ_FNVQ01000001.1"/>
</dbReference>
<dbReference type="SUPFAM" id="SSF140736">
    <property type="entry name" value="Rv1873-like"/>
    <property type="match status" value="1"/>
</dbReference>
<dbReference type="EMBL" id="FNVQ01000001">
    <property type="protein sequence ID" value="SEF81933.1"/>
    <property type="molecule type" value="Genomic_DNA"/>
</dbReference>
<keyword evidence="2" id="KW-1185">Reference proteome</keyword>
<dbReference type="InterPro" id="IPR014937">
    <property type="entry name" value="DUF1810"/>
</dbReference>
<dbReference type="InterPro" id="IPR036287">
    <property type="entry name" value="Rv1873-like_sf"/>
</dbReference>
<evidence type="ECO:0000313" key="1">
    <source>
        <dbReference type="EMBL" id="SEF81933.1"/>
    </source>
</evidence>
<dbReference type="Pfam" id="PF08837">
    <property type="entry name" value="DUF1810"/>
    <property type="match status" value="1"/>
</dbReference>
<dbReference type="Proteomes" id="UP000236745">
    <property type="component" value="Unassembled WGS sequence"/>
</dbReference>